<gene>
    <name evidence="7" type="ORF">PMAYCL1PPCAC_24038</name>
</gene>
<dbReference type="InterPro" id="IPR014729">
    <property type="entry name" value="Rossmann-like_a/b/a_fold"/>
</dbReference>
<dbReference type="InterPro" id="IPR050081">
    <property type="entry name" value="Ile-tRNA_ligase"/>
</dbReference>
<dbReference type="PANTHER" id="PTHR42765">
    <property type="entry name" value="SOLEUCYL-TRNA SYNTHETASE"/>
    <property type="match status" value="1"/>
</dbReference>
<dbReference type="GO" id="GO:0005524">
    <property type="term" value="F:ATP binding"/>
    <property type="evidence" value="ECO:0007669"/>
    <property type="project" value="UniProtKB-KW"/>
</dbReference>
<evidence type="ECO:0000256" key="4">
    <source>
        <dbReference type="ARBA" id="ARBA00022917"/>
    </source>
</evidence>
<dbReference type="Gene3D" id="3.40.50.620">
    <property type="entry name" value="HUPs"/>
    <property type="match status" value="1"/>
</dbReference>
<evidence type="ECO:0000313" key="8">
    <source>
        <dbReference type="Proteomes" id="UP001328107"/>
    </source>
</evidence>
<dbReference type="InterPro" id="IPR002300">
    <property type="entry name" value="aa-tRNA-synth_Ia"/>
</dbReference>
<comment type="caution">
    <text evidence="7">The sequence shown here is derived from an EMBL/GenBank/DDBJ whole genome shotgun (WGS) entry which is preliminary data.</text>
</comment>
<dbReference type="AlphaFoldDB" id="A0AAN5CZT1"/>
<accession>A0AAN5CZT1</accession>
<keyword evidence="2" id="KW-0547">Nucleotide-binding</keyword>
<evidence type="ECO:0000256" key="5">
    <source>
        <dbReference type="ARBA" id="ARBA00023146"/>
    </source>
</evidence>
<dbReference type="EMBL" id="BTRK01000005">
    <property type="protein sequence ID" value="GMR53843.1"/>
    <property type="molecule type" value="Genomic_DNA"/>
</dbReference>
<sequence length="224" mass="25885">MVSLVIRCHKPYIFSPLYRCYLIRPFHHSISLCTEEKVNAKKSVFLPSTTLSSHSKSTERSRMDQDISESGRMGSLYEWQLKDRERRKTIKLMDGLPYANGTVHTGHTINKILKDFIVESCISRGERVVFRPGWDCHGLPIQRNITKNTQGESAIEHVVLHLSNPDFYVLEDVSERDIVEVMGVSAVEKKKEGDISTLSIHTSSRIRCDRCRKNRRQRGRRSLR</sequence>
<dbReference type="Pfam" id="PF00133">
    <property type="entry name" value="tRNA-synt_1"/>
    <property type="match status" value="1"/>
</dbReference>
<evidence type="ECO:0000256" key="2">
    <source>
        <dbReference type="ARBA" id="ARBA00022741"/>
    </source>
</evidence>
<organism evidence="7 8">
    <name type="scientific">Pristionchus mayeri</name>
    <dbReference type="NCBI Taxonomy" id="1317129"/>
    <lineage>
        <taxon>Eukaryota</taxon>
        <taxon>Metazoa</taxon>
        <taxon>Ecdysozoa</taxon>
        <taxon>Nematoda</taxon>
        <taxon>Chromadorea</taxon>
        <taxon>Rhabditida</taxon>
        <taxon>Rhabditina</taxon>
        <taxon>Diplogasteromorpha</taxon>
        <taxon>Diplogasteroidea</taxon>
        <taxon>Neodiplogasteridae</taxon>
        <taxon>Pristionchus</taxon>
    </lineage>
</organism>
<evidence type="ECO:0000256" key="1">
    <source>
        <dbReference type="ARBA" id="ARBA00022598"/>
    </source>
</evidence>
<feature type="domain" description="Aminoacyl-tRNA synthetase class Ia" evidence="6">
    <location>
        <begin position="76"/>
        <end position="150"/>
    </location>
</feature>
<keyword evidence="4" id="KW-0648">Protein biosynthesis</keyword>
<dbReference type="GO" id="GO:0005739">
    <property type="term" value="C:mitochondrion"/>
    <property type="evidence" value="ECO:0007669"/>
    <property type="project" value="TreeGrafter"/>
</dbReference>
<evidence type="ECO:0000259" key="6">
    <source>
        <dbReference type="Pfam" id="PF00133"/>
    </source>
</evidence>
<dbReference type="Proteomes" id="UP001328107">
    <property type="component" value="Unassembled WGS sequence"/>
</dbReference>
<proteinExistence type="predicted"/>
<keyword evidence="8" id="KW-1185">Reference proteome</keyword>
<dbReference type="SUPFAM" id="SSF52374">
    <property type="entry name" value="Nucleotidylyl transferase"/>
    <property type="match status" value="1"/>
</dbReference>
<dbReference type="GO" id="GO:0032543">
    <property type="term" value="P:mitochondrial translation"/>
    <property type="evidence" value="ECO:0007669"/>
    <property type="project" value="TreeGrafter"/>
</dbReference>
<protein>
    <recommendedName>
        <fullName evidence="6">Aminoacyl-tRNA synthetase class Ia domain-containing protein</fullName>
    </recommendedName>
</protein>
<reference evidence="8" key="1">
    <citation type="submission" date="2022-10" db="EMBL/GenBank/DDBJ databases">
        <title>Genome assembly of Pristionchus species.</title>
        <authorList>
            <person name="Yoshida K."/>
            <person name="Sommer R.J."/>
        </authorList>
    </citation>
    <scope>NUCLEOTIDE SEQUENCE [LARGE SCALE GENOMIC DNA]</scope>
    <source>
        <strain evidence="8">RS5460</strain>
    </source>
</reference>
<keyword evidence="5" id="KW-0030">Aminoacyl-tRNA synthetase</keyword>
<dbReference type="GO" id="GO:0004822">
    <property type="term" value="F:isoleucine-tRNA ligase activity"/>
    <property type="evidence" value="ECO:0007669"/>
    <property type="project" value="TreeGrafter"/>
</dbReference>
<dbReference type="GO" id="GO:0006428">
    <property type="term" value="P:isoleucyl-tRNA aminoacylation"/>
    <property type="evidence" value="ECO:0007669"/>
    <property type="project" value="TreeGrafter"/>
</dbReference>
<keyword evidence="1" id="KW-0436">Ligase</keyword>
<dbReference type="PANTHER" id="PTHR42765:SF1">
    <property type="entry name" value="ISOLEUCINE--TRNA LIGASE, MITOCHONDRIAL"/>
    <property type="match status" value="1"/>
</dbReference>
<keyword evidence="3" id="KW-0067">ATP-binding</keyword>
<evidence type="ECO:0000313" key="7">
    <source>
        <dbReference type="EMBL" id="GMR53843.1"/>
    </source>
</evidence>
<name>A0AAN5CZT1_9BILA</name>
<evidence type="ECO:0000256" key="3">
    <source>
        <dbReference type="ARBA" id="ARBA00022840"/>
    </source>
</evidence>